<dbReference type="AlphaFoldDB" id="A0A7W6R917"/>
<evidence type="ECO:0000256" key="5">
    <source>
        <dbReference type="ARBA" id="ARBA00022989"/>
    </source>
</evidence>
<feature type="transmembrane region" description="Helical" evidence="7">
    <location>
        <begin position="72"/>
        <end position="91"/>
    </location>
</feature>
<keyword evidence="5 7" id="KW-1133">Transmembrane helix</keyword>
<dbReference type="InterPro" id="IPR049278">
    <property type="entry name" value="MS_channel_C"/>
</dbReference>
<comment type="subunit">
    <text evidence="7">Homoheptamer.</text>
</comment>
<dbReference type="InterPro" id="IPR045275">
    <property type="entry name" value="MscS_archaea/bacteria_type"/>
</dbReference>
<dbReference type="EMBL" id="JACIFY010000021">
    <property type="protein sequence ID" value="MBB4238402.1"/>
    <property type="molecule type" value="Genomic_DNA"/>
</dbReference>
<keyword evidence="6 7" id="KW-0472">Membrane</keyword>
<feature type="domain" description="Mechanosensitive ion channel MscS C-terminal" evidence="9">
    <location>
        <begin position="188"/>
        <end position="264"/>
    </location>
</feature>
<reference evidence="11 12" key="1">
    <citation type="submission" date="2020-08" db="EMBL/GenBank/DDBJ databases">
        <title>Genomic Encyclopedia of Type Strains, Phase IV (KMG-V): Genome sequencing to study the core and pangenomes of soil and plant-associated prokaryotes.</title>
        <authorList>
            <person name="Whitman W."/>
        </authorList>
    </citation>
    <scope>NUCLEOTIDE SEQUENCE [LARGE SCALE GENOMIC DNA]</scope>
    <source>
        <strain evidence="11 12">SEMIA 4089</strain>
    </source>
</reference>
<dbReference type="InterPro" id="IPR049142">
    <property type="entry name" value="MS_channel_1st"/>
</dbReference>
<feature type="transmembrane region" description="Helical" evidence="7">
    <location>
        <begin position="31"/>
        <end position="52"/>
    </location>
</feature>
<dbReference type="Gene3D" id="3.30.70.100">
    <property type="match status" value="1"/>
</dbReference>
<dbReference type="Gene3D" id="1.10.287.1260">
    <property type="match status" value="1"/>
</dbReference>
<dbReference type="Pfam" id="PF21088">
    <property type="entry name" value="MS_channel_1st"/>
    <property type="match status" value="1"/>
</dbReference>
<evidence type="ECO:0000256" key="2">
    <source>
        <dbReference type="ARBA" id="ARBA00008017"/>
    </source>
</evidence>
<comment type="function">
    <text evidence="7">Mechanosensitive channel that participates in the regulation of osmotic pressure changes within the cell, opening in response to stretch forces in the membrane lipid bilayer, without the need for other proteins. Contributes to normal resistance to hypoosmotic shock. Forms an ion channel of 1.0 nanosiemens conductance with a slight preference for anions.</text>
</comment>
<dbReference type="PANTHER" id="PTHR30221:SF1">
    <property type="entry name" value="SMALL-CONDUCTANCE MECHANOSENSITIVE CHANNEL"/>
    <property type="match status" value="1"/>
</dbReference>
<proteinExistence type="inferred from homology"/>
<keyword evidence="3" id="KW-1003">Cell membrane</keyword>
<evidence type="ECO:0000256" key="1">
    <source>
        <dbReference type="ARBA" id="ARBA00004651"/>
    </source>
</evidence>
<feature type="domain" description="Mechanosensitive ion channel transmembrane helices 2/3" evidence="10">
    <location>
        <begin position="71"/>
        <end position="112"/>
    </location>
</feature>
<dbReference type="SUPFAM" id="SSF82689">
    <property type="entry name" value="Mechanosensitive channel protein MscS (YggB), C-terminal domain"/>
    <property type="match status" value="1"/>
</dbReference>
<feature type="transmembrane region" description="Helical" evidence="7">
    <location>
        <begin position="97"/>
        <end position="127"/>
    </location>
</feature>
<evidence type="ECO:0000313" key="12">
    <source>
        <dbReference type="Proteomes" id="UP000540909"/>
    </source>
</evidence>
<evidence type="ECO:0000256" key="6">
    <source>
        <dbReference type="ARBA" id="ARBA00023136"/>
    </source>
</evidence>
<keyword evidence="7" id="KW-0813">Transport</keyword>
<keyword evidence="7" id="KW-0407">Ion channel</keyword>
<dbReference type="Pfam" id="PF00924">
    <property type="entry name" value="MS_channel_2nd"/>
    <property type="match status" value="1"/>
</dbReference>
<dbReference type="SUPFAM" id="SSF82861">
    <property type="entry name" value="Mechanosensitive channel protein MscS (YggB), transmembrane region"/>
    <property type="match status" value="1"/>
</dbReference>
<dbReference type="InterPro" id="IPR011014">
    <property type="entry name" value="MscS_channel_TM-2"/>
</dbReference>
<keyword evidence="7" id="KW-0997">Cell inner membrane</keyword>
<keyword evidence="4 7" id="KW-0812">Transmembrane</keyword>
<protein>
    <recommendedName>
        <fullName evidence="7">Small-conductance mechanosensitive channel</fullName>
    </recommendedName>
</protein>
<keyword evidence="7" id="KW-0406">Ion transport</keyword>
<name>A0A7W6R917_9HYPH</name>
<evidence type="ECO:0000259" key="8">
    <source>
        <dbReference type="Pfam" id="PF00924"/>
    </source>
</evidence>
<dbReference type="InterPro" id="IPR008910">
    <property type="entry name" value="MSC_TM_helix"/>
</dbReference>
<dbReference type="SUPFAM" id="SSF50182">
    <property type="entry name" value="Sm-like ribonucleoproteins"/>
    <property type="match status" value="1"/>
</dbReference>
<evidence type="ECO:0000256" key="3">
    <source>
        <dbReference type="ARBA" id="ARBA00022475"/>
    </source>
</evidence>
<gene>
    <name evidence="11" type="ORF">GGD57_005014</name>
</gene>
<dbReference type="Pfam" id="PF05552">
    <property type="entry name" value="MS_channel_1st_1"/>
    <property type="match status" value="1"/>
</dbReference>
<feature type="domain" description="Mechanosensitive ion channel MscS" evidence="8">
    <location>
        <begin position="114"/>
        <end position="180"/>
    </location>
</feature>
<dbReference type="Proteomes" id="UP000540909">
    <property type="component" value="Unassembled WGS sequence"/>
</dbReference>
<dbReference type="Gene3D" id="2.30.30.60">
    <property type="match status" value="1"/>
</dbReference>
<dbReference type="InterPro" id="IPR010920">
    <property type="entry name" value="LSM_dom_sf"/>
</dbReference>
<sequence length="336" mass="36503">MEQQAADVLLATQTALSQASALAVQYSFSVLGAVILLVLGWTLAGFASRWAYEGLSRVHGIDETLARFFTNVLRYALLILVFITVLGQFGVQTASIIAALGAAGLAIGLALQGTLQNIAAGIMLLILRPFRVGEYIETSSVAGTVREIGLFATELRTTDGLYRLAPNSTLWNTPITNFSREATRQNELKIKVADEDDLDQAMERLMGLAKADSRVLPSPAPSVFIDSIGDNAIVVTLRYWAKTGDWWVVSRDMVKRVKLAFDEKANDKPAVVADVSDAAPANISSGRATAKSRRRRGNKTCRIYAQSIPTEELVPAGYWMTPQDNLSPASPEGWLR</sequence>
<dbReference type="GO" id="GO:0005886">
    <property type="term" value="C:plasma membrane"/>
    <property type="evidence" value="ECO:0007669"/>
    <property type="project" value="UniProtKB-SubCell"/>
</dbReference>
<evidence type="ECO:0000259" key="9">
    <source>
        <dbReference type="Pfam" id="PF21082"/>
    </source>
</evidence>
<organism evidence="11 12">
    <name type="scientific">Rhizobium esperanzae</name>
    <dbReference type="NCBI Taxonomy" id="1967781"/>
    <lineage>
        <taxon>Bacteria</taxon>
        <taxon>Pseudomonadati</taxon>
        <taxon>Pseudomonadota</taxon>
        <taxon>Alphaproteobacteria</taxon>
        <taxon>Hyphomicrobiales</taxon>
        <taxon>Rhizobiaceae</taxon>
        <taxon>Rhizobium/Agrobacterium group</taxon>
        <taxon>Rhizobium</taxon>
    </lineage>
</organism>
<comment type="caution">
    <text evidence="7">Lacks conserved residue(s) required for the propagation of feature annotation.</text>
</comment>
<comment type="similarity">
    <text evidence="2 7">Belongs to the MscS (TC 1.A.23) family.</text>
</comment>
<dbReference type="Pfam" id="PF21082">
    <property type="entry name" value="MS_channel_3rd"/>
    <property type="match status" value="1"/>
</dbReference>
<dbReference type="InterPro" id="IPR023408">
    <property type="entry name" value="MscS_beta-dom_sf"/>
</dbReference>
<evidence type="ECO:0000256" key="7">
    <source>
        <dbReference type="RuleBase" id="RU369025"/>
    </source>
</evidence>
<comment type="caution">
    <text evidence="11">The sequence shown here is derived from an EMBL/GenBank/DDBJ whole genome shotgun (WGS) entry which is preliminary data.</text>
</comment>
<dbReference type="InterPro" id="IPR006685">
    <property type="entry name" value="MscS_channel_2nd"/>
</dbReference>
<evidence type="ECO:0000256" key="4">
    <source>
        <dbReference type="ARBA" id="ARBA00022692"/>
    </source>
</evidence>
<dbReference type="PANTHER" id="PTHR30221">
    <property type="entry name" value="SMALL-CONDUCTANCE MECHANOSENSITIVE CHANNEL"/>
    <property type="match status" value="1"/>
</dbReference>
<evidence type="ECO:0000259" key="10">
    <source>
        <dbReference type="Pfam" id="PF21088"/>
    </source>
</evidence>
<accession>A0A7W6R917</accession>
<dbReference type="GO" id="GO:0008381">
    <property type="term" value="F:mechanosensitive monoatomic ion channel activity"/>
    <property type="evidence" value="ECO:0007669"/>
    <property type="project" value="InterPro"/>
</dbReference>
<comment type="subcellular location">
    <subcellularLocation>
        <location evidence="7">Cell inner membrane</location>
        <topology evidence="7">Multi-pass membrane protein</topology>
    </subcellularLocation>
    <subcellularLocation>
        <location evidence="1">Cell membrane</location>
        <topology evidence="1">Multi-pass membrane protein</topology>
    </subcellularLocation>
</comment>
<evidence type="ECO:0000313" key="11">
    <source>
        <dbReference type="EMBL" id="MBB4238402.1"/>
    </source>
</evidence>
<dbReference type="InterPro" id="IPR011066">
    <property type="entry name" value="MscS_channel_C_sf"/>
</dbReference>